<sequence length="1829" mass="199047">MAINKFRKRLALMVATISAVSPMSTFASTPVTPPSEITHTYGDKTDFGNLDDTAYTTNFQLLEDAILDAINLIEGTTSSAYAGTDLDGTHSTSHVYYWATAKDKEAYDTAVKHLLDVIEDAQDVLTALSSNYADLDTTLNKTHNSSSSIAVTTPGLLHGEEVYKNLGTTQAYFDVNIQELVDSINDAKSAMQGKRYDQIQRTTGSYVEYKAAKDVLGKAITSAQALLATTTTPLTTDAGLTLNITTGKPIILSALDGADVTSGTAWVSETKYKELKEVVKEAQELLANVYDKIDVTTQQATTQVELEEMADKLFGRDTTTPSNLAATPTTGSLYSAYLSSAKTAPEDGAIVKARKQMEYLLIDAQANIYKYTTTDSLIKTTADNIEIADKAEDNDGDNTYDLKDPRNEDIIIIYKDNSTDEYVTTGTGVTTATVTYVHEDTDGHEGSNVVGSWVKTADWDTFETAITDAIEDYIELDGTTTAANIYADADFTTGAAIAYTDDDYEDETNSDTATEVNKIFNTLQKALYTFTGKARNDGELGDIIEEKGKFLETIDEAHKTKGYVPDTNNYTTDTSVNLVTSTFYKVDEHNKVESTTKNGTDIPAANSWVTKDVWDTFETAIGTAVTTYNQIIVNGTTNNALSLEEIEEVIGTLEDAIRVFDRAIEGEGLKEEYEAAMGNTNNNKGLIGAIATARSDVGSNASVDDDGELTTDTSATVLPSKDGSDVTTPNQWVPTDNYKDFVEKIMVAEEMRDLELETPVTATAGALAVHTIGDIEDMTRDLSYATRDFKGLIQDSTAGELKDDNDELKVLITTAKQLFAKGEFSAYDGFDLLTATTTVTKLDGTTQGNYNTYEVTTNSPSVVTQADSDNLFEAIMDAIIYDKTDDAEKDLESTEEATDALQTAMNEFDTAKVTPSSLKFDLFKLIYGDGDGGYAEFLRELKTSEVQGQDVTTTDYWSTNAEKTAFNNEVVKSIGTLENKTVKAATVGVTTKTLMTARTKVTTKPGTGTFITFKNDLSKKINEAKYWVFDEDYVEGLNRVETTPDPGTVTTRVYISDDFGRTLREPGGTTSKGATTDGDLWVSEDKMVSFKKQIDTAKAAWNNNKPSEATLKTARTNLEKQMDTFLNVTAQKAVSTTDFRDLLDNFGNLISTTKTTLYSEDDGFVWGQYEENDTIKISAFGDDVTTSDKWATKADFDTLNKALKVAHDIYEKRDNYTYGSIKKAYETFKLATEAFDAKLQPGIEGEERKPLWNDIVDARTTIEMVLRSEVNGDDIPDDEDWVNSRDYDAFKNAINSAEATIKKSTVDGTTDGALVAGFKQSVFSSAQKTLKAATDKFVAAMENKKPGTGLLAPKKADYLESINMVNTLIGELNFKDTNGTVITTTTMTDWDDKLTELGYDLTPTGSTAEPEGIRKSVANNGVEVESKYLWLPGATFDSITKTIDTNMINYKKPGLTVAGAESAIDTLEGKNLKTWIDAAKKSGTGKKEIVAAARTTLLELITTGCDLLGQTVTTADDYRLDISYIGGRNYRMSDMKGVDVPNDTAWSSSAHNRTFTMAIDKAILAYQNEKADQRALETAISTFDKSLKTFKGYTDDNGRVYPAQWFASGSSNSIGTSISALKVTVARVATTIPMLKVSALGTGADVSHDHILISGVKRTTSNLPILSEINAAYSKANTMSKARLGAYTLAEIQDAEKTLTDLLNTVTGSAINGNKEETLAAKTALKQEITAANTLVREANGKKHTDFDDSFAVRMLEEMIKDANAVYANRYASTSGTSYTQKADGTVELNDDDAGKEIAGKKYDIIGATTGAGIRETLYNAVQEVAKIQ</sequence>
<accession>A0ACC8XFA0</accession>
<reference evidence="1" key="1">
    <citation type="submission" date="2016-08" db="EMBL/GenBank/DDBJ databases">
        <authorList>
            <person name="Ngugi D.K."/>
            <person name="Miyake S."/>
            <person name="Stingl U."/>
        </authorList>
    </citation>
    <scope>NUCLEOTIDE SEQUENCE</scope>
    <source>
        <strain evidence="1">SCG-B11WGA-EpuloA1</strain>
    </source>
</reference>
<comment type="caution">
    <text evidence="1">The sequence shown here is derived from an EMBL/GenBank/DDBJ whole genome shotgun (WGS) entry which is preliminary data.</text>
</comment>
<organism evidence="1 2">
    <name type="scientific">Candidatus Epulonipiscium fishelsonii</name>
    <dbReference type="NCBI Taxonomy" id="77094"/>
    <lineage>
        <taxon>Bacteria</taxon>
        <taxon>Bacillati</taxon>
        <taxon>Bacillota</taxon>
        <taxon>Clostridia</taxon>
        <taxon>Lachnospirales</taxon>
        <taxon>Lachnospiraceae</taxon>
        <taxon>Candidatus Epulonipiscium</taxon>
    </lineage>
</organism>
<protein>
    <submittedName>
        <fullName evidence="1">Uncharacterized protein</fullName>
    </submittedName>
</protein>
<gene>
    <name evidence="1" type="ORF">AN396_02495</name>
</gene>
<evidence type="ECO:0000313" key="2">
    <source>
        <dbReference type="Proteomes" id="UP000188605"/>
    </source>
</evidence>
<dbReference type="Proteomes" id="UP000188605">
    <property type="component" value="Unassembled WGS sequence"/>
</dbReference>
<name>A0ACC8XFA0_9FIRM</name>
<proteinExistence type="predicted"/>
<dbReference type="EMBL" id="LJDB01000023">
    <property type="protein sequence ID" value="ONI41960.1"/>
    <property type="molecule type" value="Genomic_DNA"/>
</dbReference>
<evidence type="ECO:0000313" key="1">
    <source>
        <dbReference type="EMBL" id="ONI41960.1"/>
    </source>
</evidence>
<keyword evidence="2" id="KW-1185">Reference proteome</keyword>